<dbReference type="RefSeq" id="WP_126156218.1">
    <property type="nucleotide sequence ID" value="NZ_UZWE01000072.1"/>
</dbReference>
<dbReference type="EMBL" id="UZWE01000072">
    <property type="protein sequence ID" value="VDS10669.1"/>
    <property type="molecule type" value="Genomic_DNA"/>
</dbReference>
<dbReference type="OrthoDB" id="5180623at2"/>
<sequence>MANALFSIVQEPSRRVQVTPRPHRAAADMGIVMRALQMAMRLEPVFLPANEPVGDDRAYGTIDGLNFARPTLTLGQRGGSFPGPDVAFLKEIDGSVFLHIGLREGLPGGVPDGTTTLGVLSGPLRITWVGGEFVLPEPTPMEDDEGIRGGMRILAPLAPDQVALLVQAMTDPAAGCALTATYAASYRVREDPPVIFVPNDPPRTDDPPPPPREPVERPRFPIRLPRERTGADIITVESRFQPPEIRVPLADILGNAPRTGAGGPHGINPALIAKGALVSPELLVRWKDLQIIDMPIWVGPGAPQDRSVSTTFTRRVPFFFDRTLDQNLGVFRAISGAATLPGDWQDSEWGTLCPAEFVNTVYLIPHEYRLAYDAARGLPHMLPVQYAAPDGSRRLRVMLRTEPWYDPARVAGLQAALSRQSGGIYLHPQVIAGGVAGARLTLRTIFPEEIAVAEDAEADGVAIDMASPFDLTLDVSEEYYALLTTILTGPVGLTGTVEVTLAPASDGAAAPLRRVPLVLTFQRLGALPLTEFVATATINPERVDITNRAAQPVTVAGAEASLLLLDENALLPAAVLAARPAQPFPLTIDAGGSATLTFAPVAAPEGAVWNTVVPVLTGVAAAVDPDAALRAIHALAPPGTAGWRLRILSPQLAQAAASPGPDRMVAVEVRMTRDGAAPVQVTLMASEPERSVTFPRNLDDLIPAGTTGGTAGDGFLRLSVTARGVWPGGFGGWSDPADHVGDTLFVFVPPLDGGTG</sequence>
<accession>A0A447IT85</accession>
<gene>
    <name evidence="2" type="ORF">PARHAE_03887</name>
</gene>
<reference evidence="2 3" key="1">
    <citation type="submission" date="2018-12" db="EMBL/GenBank/DDBJ databases">
        <authorList>
            <person name="Criscuolo A."/>
        </authorList>
    </citation>
    <scope>NUCLEOTIDE SEQUENCE [LARGE SCALE GENOMIC DNA]</scope>
    <source>
        <strain evidence="2">ACIP1116241</strain>
    </source>
</reference>
<name>A0A447IT85_9RHOB</name>
<keyword evidence="3" id="KW-1185">Reference proteome</keyword>
<evidence type="ECO:0000256" key="1">
    <source>
        <dbReference type="SAM" id="MobiDB-lite"/>
    </source>
</evidence>
<proteinExistence type="predicted"/>
<evidence type="ECO:0000313" key="3">
    <source>
        <dbReference type="Proteomes" id="UP000270743"/>
    </source>
</evidence>
<protein>
    <submittedName>
        <fullName evidence="2">Uncharacterized protein</fullName>
    </submittedName>
</protein>
<dbReference type="Proteomes" id="UP000270743">
    <property type="component" value="Unassembled WGS sequence"/>
</dbReference>
<feature type="region of interest" description="Disordered" evidence="1">
    <location>
        <begin position="196"/>
        <end position="218"/>
    </location>
</feature>
<dbReference type="AlphaFoldDB" id="A0A447IT85"/>
<organism evidence="2 3">
    <name type="scientific">Paracoccus haematequi</name>
    <dbReference type="NCBI Taxonomy" id="2491866"/>
    <lineage>
        <taxon>Bacteria</taxon>
        <taxon>Pseudomonadati</taxon>
        <taxon>Pseudomonadota</taxon>
        <taxon>Alphaproteobacteria</taxon>
        <taxon>Rhodobacterales</taxon>
        <taxon>Paracoccaceae</taxon>
        <taxon>Paracoccus</taxon>
    </lineage>
</organism>
<evidence type="ECO:0000313" key="2">
    <source>
        <dbReference type="EMBL" id="VDS10669.1"/>
    </source>
</evidence>